<feature type="compositionally biased region" description="Acidic residues" evidence="1">
    <location>
        <begin position="140"/>
        <end position="156"/>
    </location>
</feature>
<evidence type="ECO:0000313" key="2">
    <source>
        <dbReference type="EMBL" id="CAK0831202.1"/>
    </source>
</evidence>
<comment type="caution">
    <text evidence="2">The sequence shown here is derived from an EMBL/GenBank/DDBJ whole genome shotgun (WGS) entry which is preliminary data.</text>
</comment>
<evidence type="ECO:0000313" key="3">
    <source>
        <dbReference type="Proteomes" id="UP001189429"/>
    </source>
</evidence>
<feature type="compositionally biased region" description="Basic residues" evidence="1">
    <location>
        <begin position="183"/>
        <end position="196"/>
    </location>
</feature>
<name>A0ABN9SHP2_9DINO</name>
<gene>
    <name evidence="2" type="ORF">PCOR1329_LOCUS29602</name>
</gene>
<evidence type="ECO:0000256" key="1">
    <source>
        <dbReference type="SAM" id="MobiDB-lite"/>
    </source>
</evidence>
<accession>A0ABN9SHP2</accession>
<sequence length="196" mass="21618">SLTINSKDLKTARLYGVPLWSTAKPWTKDGRQTLLLLLEHGAGVTRNSRHASKEQTHEAENSEKPPVVLSSSLEGAWDMLWAGRGSRAVRAARATRQRSLDELATPAPERRLEAGPRHGLPQGLAAAVGVVRHRQRNNDGEEGEGEVEEEEEEEEGTPPALVPPTSGGGTRSPLLRGRTSARQFRRRRFQKGRGRR</sequence>
<feature type="non-terminal residue" evidence="2">
    <location>
        <position position="1"/>
    </location>
</feature>
<dbReference type="Proteomes" id="UP001189429">
    <property type="component" value="Unassembled WGS sequence"/>
</dbReference>
<dbReference type="EMBL" id="CAUYUJ010011157">
    <property type="protein sequence ID" value="CAK0831202.1"/>
    <property type="molecule type" value="Genomic_DNA"/>
</dbReference>
<reference evidence="2" key="1">
    <citation type="submission" date="2023-10" db="EMBL/GenBank/DDBJ databases">
        <authorList>
            <person name="Chen Y."/>
            <person name="Shah S."/>
            <person name="Dougan E. K."/>
            <person name="Thang M."/>
            <person name="Chan C."/>
        </authorList>
    </citation>
    <scope>NUCLEOTIDE SEQUENCE [LARGE SCALE GENOMIC DNA]</scope>
</reference>
<feature type="region of interest" description="Disordered" evidence="1">
    <location>
        <begin position="96"/>
        <end position="196"/>
    </location>
</feature>
<keyword evidence="3" id="KW-1185">Reference proteome</keyword>
<protein>
    <submittedName>
        <fullName evidence="2">Uncharacterized protein</fullName>
    </submittedName>
</protein>
<feature type="compositionally biased region" description="Basic and acidic residues" evidence="1">
    <location>
        <begin position="51"/>
        <end position="63"/>
    </location>
</feature>
<proteinExistence type="predicted"/>
<organism evidence="2 3">
    <name type="scientific">Prorocentrum cordatum</name>
    <dbReference type="NCBI Taxonomy" id="2364126"/>
    <lineage>
        <taxon>Eukaryota</taxon>
        <taxon>Sar</taxon>
        <taxon>Alveolata</taxon>
        <taxon>Dinophyceae</taxon>
        <taxon>Prorocentrales</taxon>
        <taxon>Prorocentraceae</taxon>
        <taxon>Prorocentrum</taxon>
    </lineage>
</organism>
<feature type="region of interest" description="Disordered" evidence="1">
    <location>
        <begin position="45"/>
        <end position="68"/>
    </location>
</feature>